<dbReference type="Pfam" id="PF00248">
    <property type="entry name" value="Aldo_ket_red"/>
    <property type="match status" value="1"/>
</dbReference>
<comment type="similarity">
    <text evidence="2">Belongs to the aldo/keto reductase family. Aldo/keto reductase 2 subfamily.</text>
</comment>
<dbReference type="SUPFAM" id="SSF51430">
    <property type="entry name" value="NAD(P)-linked oxidoreductase"/>
    <property type="match status" value="1"/>
</dbReference>
<proteinExistence type="inferred from homology"/>
<dbReference type="InterPro" id="IPR036812">
    <property type="entry name" value="NAD(P)_OxRdtase_dom_sf"/>
</dbReference>
<dbReference type="Proteomes" id="UP001212152">
    <property type="component" value="Unassembled WGS sequence"/>
</dbReference>
<feature type="domain" description="NADP-dependent oxidoreductase" evidence="3">
    <location>
        <begin position="29"/>
        <end position="341"/>
    </location>
</feature>
<evidence type="ECO:0000313" key="5">
    <source>
        <dbReference type="Proteomes" id="UP001212152"/>
    </source>
</evidence>
<evidence type="ECO:0000256" key="1">
    <source>
        <dbReference type="ARBA" id="ARBA00022857"/>
    </source>
</evidence>
<protein>
    <recommendedName>
        <fullName evidence="3">NADP-dependent oxidoreductase domain-containing protein</fullName>
    </recommendedName>
</protein>
<dbReference type="Gene3D" id="3.20.20.100">
    <property type="entry name" value="NADP-dependent oxidoreductase domain"/>
    <property type="match status" value="1"/>
</dbReference>
<dbReference type="AlphaFoldDB" id="A0AAD5TKU0"/>
<keyword evidence="5" id="KW-1185">Reference proteome</keyword>
<reference evidence="4" key="1">
    <citation type="submission" date="2020-05" db="EMBL/GenBank/DDBJ databases">
        <title>Phylogenomic resolution of chytrid fungi.</title>
        <authorList>
            <person name="Stajich J.E."/>
            <person name="Amses K."/>
            <person name="Simmons R."/>
            <person name="Seto K."/>
            <person name="Myers J."/>
            <person name="Bonds A."/>
            <person name="Quandt C.A."/>
            <person name="Barry K."/>
            <person name="Liu P."/>
            <person name="Grigoriev I."/>
            <person name="Longcore J.E."/>
            <person name="James T.Y."/>
        </authorList>
    </citation>
    <scope>NUCLEOTIDE SEQUENCE</scope>
    <source>
        <strain evidence="4">JEL0379</strain>
    </source>
</reference>
<dbReference type="PANTHER" id="PTHR43364:SF7">
    <property type="entry name" value="NADP-DEPENDENT OXIDOREDUCTASE DOMAIN-CONTAINING PROTEIN-RELATED"/>
    <property type="match status" value="1"/>
</dbReference>
<comment type="caution">
    <text evidence="4">The sequence shown here is derived from an EMBL/GenBank/DDBJ whole genome shotgun (WGS) entry which is preliminary data.</text>
</comment>
<dbReference type="EMBL" id="JADGJQ010000032">
    <property type="protein sequence ID" value="KAJ3177593.1"/>
    <property type="molecule type" value="Genomic_DNA"/>
</dbReference>
<accession>A0AAD5TKU0</accession>
<organism evidence="4 5">
    <name type="scientific">Geranomyces variabilis</name>
    <dbReference type="NCBI Taxonomy" id="109894"/>
    <lineage>
        <taxon>Eukaryota</taxon>
        <taxon>Fungi</taxon>
        <taxon>Fungi incertae sedis</taxon>
        <taxon>Chytridiomycota</taxon>
        <taxon>Chytridiomycota incertae sedis</taxon>
        <taxon>Chytridiomycetes</taxon>
        <taxon>Spizellomycetales</taxon>
        <taxon>Powellomycetaceae</taxon>
        <taxon>Geranomyces</taxon>
    </lineage>
</organism>
<sequence>MTQFAQTSAVSPLARYRLLSPKAAVRVSPICLGSLNFGKAWSQNMGASCLDREKSFEILDAWFAAGGNYIDTANGYQSGESEQCLGEWIKDRGIRDQLVISTKFGMQFHPDAAKSPIRVNFAGDHKKSMRLSLKSSLERLGTDYVDILYVHFWDYTTSIEELMQSLGELVRSGKVLYLGVSDTPAWIVAKANSYARHHGLPEFVIYQGLWSLICRDFEREIIPMCKAEGMAIAPYGVLGQGKFKTKAEIEQRAASNEPMRSFWNSTAQSPEQERISAVLEQIAEEVGARSLGSVAVAYHLQKHPYVFPHIGARTTEQLQDSIAAASLVLTPAHIKALESVVEFKRGFPYDQFGTNPHETNVVDAWMLKQSGHEYDFVQNSKPIQAVTEKTAVQIAGK</sequence>
<keyword evidence="1" id="KW-0521">NADP</keyword>
<gene>
    <name evidence="4" type="ORF">HDU87_004346</name>
</gene>
<evidence type="ECO:0000259" key="3">
    <source>
        <dbReference type="Pfam" id="PF00248"/>
    </source>
</evidence>
<dbReference type="InterPro" id="IPR050523">
    <property type="entry name" value="AKR_Detox_Biosynth"/>
</dbReference>
<dbReference type="PANTHER" id="PTHR43364">
    <property type="entry name" value="NADH-SPECIFIC METHYLGLYOXAL REDUCTASE-RELATED"/>
    <property type="match status" value="1"/>
</dbReference>
<evidence type="ECO:0000313" key="4">
    <source>
        <dbReference type="EMBL" id="KAJ3177593.1"/>
    </source>
</evidence>
<dbReference type="InterPro" id="IPR023210">
    <property type="entry name" value="NADP_OxRdtase_dom"/>
</dbReference>
<name>A0AAD5TKU0_9FUNG</name>
<evidence type="ECO:0000256" key="2">
    <source>
        <dbReference type="ARBA" id="ARBA00038157"/>
    </source>
</evidence>